<dbReference type="Proteomes" id="UP000435837">
    <property type="component" value="Unassembled WGS sequence"/>
</dbReference>
<dbReference type="EMBL" id="BLIN01000003">
    <property type="protein sequence ID" value="GFE07028.1"/>
    <property type="molecule type" value="Genomic_DNA"/>
</dbReference>
<protein>
    <submittedName>
        <fullName evidence="1">Uncharacterized protein</fullName>
    </submittedName>
</protein>
<evidence type="ECO:0000313" key="1">
    <source>
        <dbReference type="EMBL" id="GFE07028.1"/>
    </source>
</evidence>
<evidence type="ECO:0000313" key="2">
    <source>
        <dbReference type="Proteomes" id="UP000435837"/>
    </source>
</evidence>
<organism evidence="1 2">
    <name type="scientific">Streptomyces caniferus</name>
    <dbReference type="NCBI Taxonomy" id="285557"/>
    <lineage>
        <taxon>Bacteria</taxon>
        <taxon>Bacillati</taxon>
        <taxon>Actinomycetota</taxon>
        <taxon>Actinomycetes</taxon>
        <taxon>Kitasatosporales</taxon>
        <taxon>Streptomycetaceae</taxon>
        <taxon>Streptomyces</taxon>
    </lineage>
</organism>
<accession>A0A640S7J0</accession>
<name>A0A640S7J0_9ACTN</name>
<sequence>MRDLHHGWAGRATSFLTGGSRWCSCRADRGSLDQHAPLEAGPGMDQRDEVGAFTARHHSWADSTSLKTITKAGDVLPAPLVTFVRSRTVAKVDSMGFVVRRWIQCSAGSRKTRAVRPRRR</sequence>
<gene>
    <name evidence="1" type="ORF">Scani_32960</name>
</gene>
<comment type="caution">
    <text evidence="1">The sequence shown here is derived from an EMBL/GenBank/DDBJ whole genome shotgun (WGS) entry which is preliminary data.</text>
</comment>
<reference evidence="1 2" key="1">
    <citation type="submission" date="2019-12" db="EMBL/GenBank/DDBJ databases">
        <title>Whole genome shotgun sequence of Streptomyces caniferus NBRC 15389.</title>
        <authorList>
            <person name="Ichikawa N."/>
            <person name="Kimura A."/>
            <person name="Kitahashi Y."/>
            <person name="Komaki H."/>
            <person name="Tamura T."/>
        </authorList>
    </citation>
    <scope>NUCLEOTIDE SEQUENCE [LARGE SCALE GENOMIC DNA]</scope>
    <source>
        <strain evidence="1 2">NBRC 15389</strain>
    </source>
</reference>
<proteinExistence type="predicted"/>
<dbReference type="AlphaFoldDB" id="A0A640S7J0"/>